<keyword evidence="4 6" id="KW-1133">Transmembrane helix</keyword>
<feature type="domain" description="GtrA/DPMS transmembrane" evidence="7">
    <location>
        <begin position="21"/>
        <end position="132"/>
    </location>
</feature>
<reference evidence="8" key="1">
    <citation type="journal article" date="2007" name="BMC Microbiol.">
        <title>The capsule polysaccharide structure and biogenesis for non-O1 Vibrio cholerae NRT36S: genes are embedded in the LPS region.</title>
        <authorList>
            <person name="Chen Y."/>
            <person name="Bystricky P."/>
            <person name="Adeyeye J."/>
            <person name="Panigrahi P."/>
            <person name="Ali A."/>
            <person name="Johnson J.A."/>
            <person name="Bush C.A."/>
            <person name="Morris J.G.Jr."/>
            <person name="Stine O.C."/>
        </authorList>
    </citation>
    <scope>NUCLEOTIDE SEQUENCE</scope>
    <source>
        <strain evidence="8">NRT36S</strain>
    </source>
</reference>
<feature type="transmembrane region" description="Helical" evidence="6">
    <location>
        <begin position="114"/>
        <end position="132"/>
    </location>
</feature>
<feature type="transmembrane region" description="Helical" evidence="6">
    <location>
        <begin position="83"/>
        <end position="102"/>
    </location>
</feature>
<dbReference type="RefSeq" id="WP_095467730.1">
    <property type="nucleotide sequence ID" value="NZ_JAACMK010000027.1"/>
</dbReference>
<feature type="transmembrane region" description="Helical" evidence="6">
    <location>
        <begin position="46"/>
        <end position="71"/>
    </location>
</feature>
<dbReference type="AlphaFoldDB" id="Q06BB9"/>
<name>Q06BB9_VIBCL</name>
<dbReference type="Pfam" id="PF04138">
    <property type="entry name" value="GtrA_DPMS_TM"/>
    <property type="match status" value="1"/>
</dbReference>
<evidence type="ECO:0000256" key="3">
    <source>
        <dbReference type="ARBA" id="ARBA00022692"/>
    </source>
</evidence>
<comment type="similarity">
    <text evidence="2">Belongs to the GtrA family.</text>
</comment>
<evidence type="ECO:0000256" key="2">
    <source>
        <dbReference type="ARBA" id="ARBA00009399"/>
    </source>
</evidence>
<evidence type="ECO:0000256" key="6">
    <source>
        <dbReference type="SAM" id="Phobius"/>
    </source>
</evidence>
<dbReference type="GO" id="GO:0000271">
    <property type="term" value="P:polysaccharide biosynthetic process"/>
    <property type="evidence" value="ECO:0007669"/>
    <property type="project" value="InterPro"/>
</dbReference>
<keyword evidence="5 6" id="KW-0472">Membrane</keyword>
<evidence type="ECO:0000256" key="5">
    <source>
        <dbReference type="ARBA" id="ARBA00023136"/>
    </source>
</evidence>
<dbReference type="GO" id="GO:0005886">
    <property type="term" value="C:plasma membrane"/>
    <property type="evidence" value="ECO:0007669"/>
    <property type="project" value="TreeGrafter"/>
</dbReference>
<evidence type="ECO:0000256" key="4">
    <source>
        <dbReference type="ARBA" id="ARBA00022989"/>
    </source>
</evidence>
<dbReference type="InterPro" id="IPR051401">
    <property type="entry name" value="GtrA_CellWall_Glycosyl"/>
</dbReference>
<dbReference type="PANTHER" id="PTHR38459">
    <property type="entry name" value="PROPHAGE BACTOPRENOL-LINKED GLUCOSE TRANSLOCASE HOMOLOG"/>
    <property type="match status" value="1"/>
</dbReference>
<evidence type="ECO:0000256" key="1">
    <source>
        <dbReference type="ARBA" id="ARBA00004141"/>
    </source>
</evidence>
<feature type="transmembrane region" description="Helical" evidence="6">
    <location>
        <begin position="18"/>
        <end position="40"/>
    </location>
</feature>
<evidence type="ECO:0000259" key="7">
    <source>
        <dbReference type="Pfam" id="PF04138"/>
    </source>
</evidence>
<protein>
    <recommendedName>
        <fullName evidence="7">GtrA/DPMS transmembrane domain-containing protein</fullName>
    </recommendedName>
</protein>
<dbReference type="EMBL" id="DQ915177">
    <property type="protein sequence ID" value="ABI85335.1"/>
    <property type="molecule type" value="Genomic_DNA"/>
</dbReference>
<comment type="subcellular location">
    <subcellularLocation>
        <location evidence="1">Membrane</location>
        <topology evidence="1">Multi-pass membrane protein</topology>
    </subcellularLocation>
</comment>
<keyword evidence="3 6" id="KW-0812">Transmembrane</keyword>
<sequence length="134" mass="14560">MSAAYSAFSKILSRSKTFIVFCLVGVVSAVVDLSVLYILNNIFVETLILSVTLAFLAGLAANYILHTNITFDSKASTQNATKFICVVAFNYLLTLVVINFGLDLGGLDVMVSKMISLPIVAVSGFVLSKYWVYK</sequence>
<dbReference type="InterPro" id="IPR007267">
    <property type="entry name" value="GtrA_DPMS_TM"/>
</dbReference>
<organism evidence="8">
    <name type="scientific">Vibrio cholerae</name>
    <dbReference type="NCBI Taxonomy" id="666"/>
    <lineage>
        <taxon>Bacteria</taxon>
        <taxon>Pseudomonadati</taxon>
        <taxon>Pseudomonadota</taxon>
        <taxon>Gammaproteobacteria</taxon>
        <taxon>Vibrionales</taxon>
        <taxon>Vibrionaceae</taxon>
        <taxon>Vibrio</taxon>
    </lineage>
</organism>
<accession>Q06BB9</accession>
<evidence type="ECO:0000313" key="8">
    <source>
        <dbReference type="EMBL" id="ABI85335.1"/>
    </source>
</evidence>
<dbReference type="PANTHER" id="PTHR38459:SF1">
    <property type="entry name" value="PROPHAGE BACTOPRENOL-LINKED GLUCOSE TRANSLOCASE HOMOLOG"/>
    <property type="match status" value="1"/>
</dbReference>
<proteinExistence type="inferred from homology"/>